<organism evidence="1 2">
    <name type="scientific">Allobacillus salarius</name>
    <dbReference type="NCBI Taxonomy" id="1955272"/>
    <lineage>
        <taxon>Bacteria</taxon>
        <taxon>Bacillati</taxon>
        <taxon>Bacillota</taxon>
        <taxon>Bacilli</taxon>
        <taxon>Bacillales</taxon>
        <taxon>Bacillaceae</taxon>
        <taxon>Allobacillus</taxon>
    </lineage>
</organism>
<reference evidence="1 2" key="1">
    <citation type="submission" date="2019-07" db="EMBL/GenBank/DDBJ databases">
        <title>Allobacillus sp. nov. SKP isolated from shrimp paste of Euphausiacea.</title>
        <authorList>
            <person name="Kanchanasin P."/>
            <person name="Tanasupawat S."/>
            <person name="Shi W."/>
            <person name="Wu L."/>
            <person name="Ma J."/>
        </authorList>
    </citation>
    <scope>NUCLEOTIDE SEQUENCE [LARGE SCALE GENOMIC DNA]</scope>
    <source>
        <strain evidence="1 2">SKP4-8</strain>
    </source>
</reference>
<keyword evidence="2" id="KW-1185">Reference proteome</keyword>
<proteinExistence type="predicted"/>
<protein>
    <recommendedName>
        <fullName evidence="3">YneQ</fullName>
    </recommendedName>
</protein>
<sequence>MAFGIKREELVQWKKDVENGKIAFLTHYWVDERFPTMKTVTKVGCCDVEKLVAWGKKHGLKREWIDFHEKYPHFDLIGSFQKDILKAEGMLEQLHRFKIIKSCSFHLNGR</sequence>
<dbReference type="Proteomes" id="UP000316425">
    <property type="component" value="Unassembled WGS sequence"/>
</dbReference>
<evidence type="ECO:0000313" key="2">
    <source>
        <dbReference type="Proteomes" id="UP000316425"/>
    </source>
</evidence>
<gene>
    <name evidence="1" type="ORF">FPQ13_03060</name>
</gene>
<name>A0A556PSA9_9BACI</name>
<dbReference type="EMBL" id="VMHE01000002">
    <property type="protein sequence ID" value="TSJ67254.1"/>
    <property type="molecule type" value="Genomic_DNA"/>
</dbReference>
<dbReference type="AlphaFoldDB" id="A0A556PSA9"/>
<comment type="caution">
    <text evidence="1">The sequence shown here is derived from an EMBL/GenBank/DDBJ whole genome shotgun (WGS) entry which is preliminary data.</text>
</comment>
<evidence type="ECO:0000313" key="1">
    <source>
        <dbReference type="EMBL" id="TSJ67254.1"/>
    </source>
</evidence>
<dbReference type="OrthoDB" id="2361368at2"/>
<accession>A0A556PSA9</accession>
<dbReference type="RefSeq" id="WP_144087843.1">
    <property type="nucleotide sequence ID" value="NZ_VMHE01000002.1"/>
</dbReference>
<evidence type="ECO:0008006" key="3">
    <source>
        <dbReference type="Google" id="ProtNLM"/>
    </source>
</evidence>